<dbReference type="SFLD" id="SFLDS00019">
    <property type="entry name" value="Glutathione_Transferase_(cytos"/>
    <property type="match status" value="1"/>
</dbReference>
<sequence length="221" mass="23615">MAPFATIYSYPENRRVKSAQVLAAMNGLELNVPTFEFGVANQTPEFLAKFPLGKVPAMETADGLCLTESVAICAHVAASGPLADQLLGKTVAERSQILRWSIYAETEIASHTTPIFLGYVLKLYPGSPAAYDTGVAGYQRAVLALDAALKDGRSFLVGDKLSMADAIIAGAIFFTSTFLLDAEMAKEAPNVVRYMTGLSAIPEIKNVFGEFKPCAARTPKA</sequence>
<reference evidence="5" key="2">
    <citation type="submission" date="2010-05" db="EMBL/GenBank/DDBJ databases">
        <title>The Genome Sequence of Magnaporthe poae strain ATCC 64411.</title>
        <authorList>
            <consortium name="The Broad Institute Genome Sequencing Platform"/>
            <consortium name="Broad Institute Genome Sequencing Center for Infectious Disease"/>
            <person name="Ma L.-J."/>
            <person name="Dead R."/>
            <person name="Young S."/>
            <person name="Zeng Q."/>
            <person name="Koehrsen M."/>
            <person name="Alvarado L."/>
            <person name="Berlin A."/>
            <person name="Chapman S.B."/>
            <person name="Chen Z."/>
            <person name="Freedman E."/>
            <person name="Gellesch M."/>
            <person name="Goldberg J."/>
            <person name="Griggs A."/>
            <person name="Gujja S."/>
            <person name="Heilman E.R."/>
            <person name="Heiman D."/>
            <person name="Hepburn T."/>
            <person name="Howarth C."/>
            <person name="Jen D."/>
            <person name="Larson L."/>
            <person name="Mehta T."/>
            <person name="Neiman D."/>
            <person name="Pearson M."/>
            <person name="Roberts A."/>
            <person name="Saif S."/>
            <person name="Shea T."/>
            <person name="Shenoy N."/>
            <person name="Sisk P."/>
            <person name="Stolte C."/>
            <person name="Sykes S."/>
            <person name="Walk T."/>
            <person name="White J."/>
            <person name="Yandava C."/>
            <person name="Haas B."/>
            <person name="Nusbaum C."/>
            <person name="Birren B."/>
        </authorList>
    </citation>
    <scope>NUCLEOTIDE SEQUENCE</scope>
    <source>
        <strain evidence="5">ATCC 64411</strain>
    </source>
</reference>
<dbReference type="VEuPathDB" id="FungiDB:MAPG_02080"/>
<protein>
    <recommendedName>
        <fullName evidence="8">Glutathione S-transferase</fullName>
    </recommendedName>
</protein>
<dbReference type="EMBL" id="ADBL01000531">
    <property type="status" value="NOT_ANNOTATED_CDS"/>
    <property type="molecule type" value="Genomic_DNA"/>
</dbReference>
<keyword evidence="7" id="KW-1185">Reference proteome</keyword>
<dbReference type="SUPFAM" id="SSF52833">
    <property type="entry name" value="Thioredoxin-like"/>
    <property type="match status" value="1"/>
</dbReference>
<name>A0A0C4DQE0_MAGP6</name>
<evidence type="ECO:0000256" key="2">
    <source>
        <dbReference type="RuleBase" id="RU003494"/>
    </source>
</evidence>
<dbReference type="PROSITE" id="PS50405">
    <property type="entry name" value="GST_CTER"/>
    <property type="match status" value="1"/>
</dbReference>
<dbReference type="EnsemblFungi" id="MAPG_02080T0">
    <property type="protein sequence ID" value="MAPG_02080T0"/>
    <property type="gene ID" value="MAPG_02080"/>
</dbReference>
<dbReference type="EMBL" id="GL876967">
    <property type="protein sequence ID" value="KLU83013.1"/>
    <property type="molecule type" value="Genomic_DNA"/>
</dbReference>
<proteinExistence type="inferred from homology"/>
<evidence type="ECO:0000313" key="6">
    <source>
        <dbReference type="EnsemblFungi" id="MAPG_02080T0"/>
    </source>
</evidence>
<dbReference type="PANTHER" id="PTHR43986:SF10">
    <property type="entry name" value="ELONGATION FACTOR EEF-1B GAMMA SUBUNIT, PUTATIVE (AFU_ORTHOLOGUE AFUA_1G17120)-RELATED"/>
    <property type="match status" value="1"/>
</dbReference>
<dbReference type="InterPro" id="IPR010987">
    <property type="entry name" value="Glutathione-S-Trfase_C-like"/>
</dbReference>
<dbReference type="GO" id="GO:0006414">
    <property type="term" value="P:translational elongation"/>
    <property type="evidence" value="ECO:0007669"/>
    <property type="project" value="TreeGrafter"/>
</dbReference>
<dbReference type="eggNOG" id="KOG0867">
    <property type="taxonomic scope" value="Eukaryota"/>
</dbReference>
<organism evidence="6 7">
    <name type="scientific">Magnaporthiopsis poae (strain ATCC 64411 / 73-15)</name>
    <name type="common">Kentucky bluegrass fungus</name>
    <name type="synonym">Magnaporthe poae</name>
    <dbReference type="NCBI Taxonomy" id="644358"/>
    <lineage>
        <taxon>Eukaryota</taxon>
        <taxon>Fungi</taxon>
        <taxon>Dikarya</taxon>
        <taxon>Ascomycota</taxon>
        <taxon>Pezizomycotina</taxon>
        <taxon>Sordariomycetes</taxon>
        <taxon>Sordariomycetidae</taxon>
        <taxon>Magnaporthales</taxon>
        <taxon>Magnaporthaceae</taxon>
        <taxon>Magnaporthiopsis</taxon>
    </lineage>
</organism>
<reference evidence="6" key="4">
    <citation type="journal article" date="2015" name="G3 (Bethesda)">
        <title>Genome sequences of three phytopathogenic species of the Magnaporthaceae family of fungi.</title>
        <authorList>
            <person name="Okagaki L.H."/>
            <person name="Nunes C.C."/>
            <person name="Sailsbery J."/>
            <person name="Clay B."/>
            <person name="Brown D."/>
            <person name="John T."/>
            <person name="Oh Y."/>
            <person name="Young N."/>
            <person name="Fitzgerald M."/>
            <person name="Haas B.J."/>
            <person name="Zeng Q."/>
            <person name="Young S."/>
            <person name="Adiconis X."/>
            <person name="Fan L."/>
            <person name="Levin J.Z."/>
            <person name="Mitchell T.K."/>
            <person name="Okubara P.A."/>
            <person name="Farman M.L."/>
            <person name="Kohn L.M."/>
            <person name="Birren B."/>
            <person name="Ma L.-J."/>
            <person name="Dean R.A."/>
        </authorList>
    </citation>
    <scope>NUCLEOTIDE SEQUENCE</scope>
    <source>
        <strain evidence="6">ATCC 64411 / 73-15</strain>
    </source>
</reference>
<dbReference type="PANTHER" id="PTHR43986">
    <property type="entry name" value="ELONGATION FACTOR 1-GAMMA"/>
    <property type="match status" value="1"/>
</dbReference>
<dbReference type="SUPFAM" id="SSF47616">
    <property type="entry name" value="GST C-terminal domain-like"/>
    <property type="match status" value="1"/>
</dbReference>
<dbReference type="GO" id="GO:0005634">
    <property type="term" value="C:nucleus"/>
    <property type="evidence" value="ECO:0007669"/>
    <property type="project" value="TreeGrafter"/>
</dbReference>
<feature type="domain" description="GST C-terminal" evidence="4">
    <location>
        <begin position="90"/>
        <end position="221"/>
    </location>
</feature>
<dbReference type="InterPro" id="IPR004046">
    <property type="entry name" value="GST_C"/>
</dbReference>
<dbReference type="GO" id="GO:0005737">
    <property type="term" value="C:cytoplasm"/>
    <property type="evidence" value="ECO:0007669"/>
    <property type="project" value="TreeGrafter"/>
</dbReference>
<dbReference type="InterPro" id="IPR036282">
    <property type="entry name" value="Glutathione-S-Trfase_C_sf"/>
</dbReference>
<reference evidence="6" key="5">
    <citation type="submission" date="2015-06" db="UniProtKB">
        <authorList>
            <consortium name="EnsemblFungi"/>
        </authorList>
    </citation>
    <scope>IDENTIFICATION</scope>
    <source>
        <strain evidence="6">ATCC 64411</strain>
    </source>
</reference>
<dbReference type="PROSITE" id="PS50404">
    <property type="entry name" value="GST_NTER"/>
    <property type="match status" value="1"/>
</dbReference>
<dbReference type="AlphaFoldDB" id="A0A0C4DQE0"/>
<dbReference type="Gene3D" id="3.40.30.10">
    <property type="entry name" value="Glutaredoxin"/>
    <property type="match status" value="1"/>
</dbReference>
<comment type="similarity">
    <text evidence="1 2">Belongs to the GST superfamily.</text>
</comment>
<dbReference type="InterPro" id="IPR036249">
    <property type="entry name" value="Thioredoxin-like_sf"/>
</dbReference>
<evidence type="ECO:0000259" key="4">
    <source>
        <dbReference type="PROSITE" id="PS50405"/>
    </source>
</evidence>
<dbReference type="OrthoDB" id="249703at2759"/>
<dbReference type="InterPro" id="IPR050802">
    <property type="entry name" value="EF-GSTs"/>
</dbReference>
<dbReference type="Pfam" id="PF02798">
    <property type="entry name" value="GST_N"/>
    <property type="match status" value="1"/>
</dbReference>
<dbReference type="Proteomes" id="UP000011715">
    <property type="component" value="Unassembled WGS sequence"/>
</dbReference>
<evidence type="ECO:0000259" key="3">
    <source>
        <dbReference type="PROSITE" id="PS50404"/>
    </source>
</evidence>
<dbReference type="FunFam" id="3.40.30.10:FF:000148">
    <property type="entry name" value="Elongation factor 1B gamma"/>
    <property type="match status" value="1"/>
</dbReference>
<dbReference type="InterPro" id="IPR004045">
    <property type="entry name" value="Glutathione_S-Trfase_N"/>
</dbReference>
<evidence type="ECO:0000313" key="5">
    <source>
        <dbReference type="EMBL" id="KLU83013.1"/>
    </source>
</evidence>
<dbReference type="CDD" id="cd03044">
    <property type="entry name" value="GST_N_EF1Bgamma"/>
    <property type="match status" value="1"/>
</dbReference>
<feature type="domain" description="GST N-terminal" evidence="3">
    <location>
        <begin position="3"/>
        <end position="84"/>
    </location>
</feature>
<dbReference type="Pfam" id="PF00043">
    <property type="entry name" value="GST_C"/>
    <property type="match status" value="1"/>
</dbReference>
<dbReference type="STRING" id="644358.A0A0C4DQE0"/>
<reference evidence="7" key="1">
    <citation type="submission" date="2010-05" db="EMBL/GenBank/DDBJ databases">
        <title>The genome sequence of Magnaporthe poae strain ATCC 64411.</title>
        <authorList>
            <person name="Ma L.-J."/>
            <person name="Dead R."/>
            <person name="Young S."/>
            <person name="Zeng Q."/>
            <person name="Koehrsen M."/>
            <person name="Alvarado L."/>
            <person name="Berlin A."/>
            <person name="Chapman S.B."/>
            <person name="Chen Z."/>
            <person name="Freedman E."/>
            <person name="Gellesch M."/>
            <person name="Goldberg J."/>
            <person name="Griggs A."/>
            <person name="Gujja S."/>
            <person name="Heilman E.R."/>
            <person name="Heiman D."/>
            <person name="Hepburn T."/>
            <person name="Howarth C."/>
            <person name="Jen D."/>
            <person name="Larson L."/>
            <person name="Mehta T."/>
            <person name="Neiman D."/>
            <person name="Pearson M."/>
            <person name="Roberts A."/>
            <person name="Saif S."/>
            <person name="Shea T."/>
            <person name="Shenoy N."/>
            <person name="Sisk P."/>
            <person name="Stolte C."/>
            <person name="Sykes S."/>
            <person name="Walk T."/>
            <person name="White J."/>
            <person name="Yandava C."/>
            <person name="Haas B."/>
            <person name="Nusbaum C."/>
            <person name="Birren B."/>
        </authorList>
    </citation>
    <scope>NUCLEOTIDE SEQUENCE [LARGE SCALE GENOMIC DNA]</scope>
    <source>
        <strain evidence="7">ATCC 64411 / 73-15</strain>
    </source>
</reference>
<evidence type="ECO:0000313" key="7">
    <source>
        <dbReference type="Proteomes" id="UP000011715"/>
    </source>
</evidence>
<evidence type="ECO:0008006" key="8">
    <source>
        <dbReference type="Google" id="ProtNLM"/>
    </source>
</evidence>
<dbReference type="SFLD" id="SFLDG00358">
    <property type="entry name" value="Main_(cytGST)"/>
    <property type="match status" value="1"/>
</dbReference>
<dbReference type="OMA" id="WICYAQG"/>
<evidence type="ECO:0000256" key="1">
    <source>
        <dbReference type="ARBA" id="ARBA00007409"/>
    </source>
</evidence>
<dbReference type="InterPro" id="IPR040079">
    <property type="entry name" value="Glutathione_S-Trfase"/>
</dbReference>
<accession>A0A0C4DQE0</accession>
<reference evidence="5" key="3">
    <citation type="submission" date="2011-03" db="EMBL/GenBank/DDBJ databases">
        <title>Annotation of Magnaporthe poae ATCC 64411.</title>
        <authorList>
            <person name="Ma L.-J."/>
            <person name="Dead R."/>
            <person name="Young S.K."/>
            <person name="Zeng Q."/>
            <person name="Gargeya S."/>
            <person name="Fitzgerald M."/>
            <person name="Haas B."/>
            <person name="Abouelleil A."/>
            <person name="Alvarado L."/>
            <person name="Arachchi H.M."/>
            <person name="Berlin A."/>
            <person name="Brown A."/>
            <person name="Chapman S.B."/>
            <person name="Chen Z."/>
            <person name="Dunbar C."/>
            <person name="Freedman E."/>
            <person name="Gearin G."/>
            <person name="Gellesch M."/>
            <person name="Goldberg J."/>
            <person name="Griggs A."/>
            <person name="Gujja S."/>
            <person name="Heiman D."/>
            <person name="Howarth C."/>
            <person name="Larson L."/>
            <person name="Lui A."/>
            <person name="MacDonald P.J.P."/>
            <person name="Mehta T."/>
            <person name="Montmayeur A."/>
            <person name="Murphy C."/>
            <person name="Neiman D."/>
            <person name="Pearson M."/>
            <person name="Priest M."/>
            <person name="Roberts A."/>
            <person name="Saif S."/>
            <person name="Shea T."/>
            <person name="Shenoy N."/>
            <person name="Sisk P."/>
            <person name="Stolte C."/>
            <person name="Sykes S."/>
            <person name="Yandava C."/>
            <person name="Wortman J."/>
            <person name="Nusbaum C."/>
            <person name="Birren B."/>
        </authorList>
    </citation>
    <scope>NUCLEOTIDE SEQUENCE</scope>
    <source>
        <strain evidence="5">ATCC 64411</strain>
    </source>
</reference>
<gene>
    <name evidence="5" type="ORF">MAPG_02080</name>
</gene>
<dbReference type="Gene3D" id="1.20.1050.10">
    <property type="match status" value="1"/>
</dbReference>